<dbReference type="EMBL" id="JAULSN010000001">
    <property type="protein sequence ID" value="KAK3383558.1"/>
    <property type="molecule type" value="Genomic_DNA"/>
</dbReference>
<name>A0AAE0TXT5_9PEZI</name>
<keyword evidence="3" id="KW-1185">Reference proteome</keyword>
<gene>
    <name evidence="2" type="ORF">B0T24DRAFT_53746</name>
</gene>
<evidence type="ECO:0000313" key="3">
    <source>
        <dbReference type="Proteomes" id="UP001287356"/>
    </source>
</evidence>
<feature type="region of interest" description="Disordered" evidence="1">
    <location>
        <begin position="1"/>
        <end position="64"/>
    </location>
</feature>
<dbReference type="Proteomes" id="UP001287356">
    <property type="component" value="Unassembled WGS sequence"/>
</dbReference>
<comment type="caution">
    <text evidence="2">The sequence shown here is derived from an EMBL/GenBank/DDBJ whole genome shotgun (WGS) entry which is preliminary data.</text>
</comment>
<dbReference type="AlphaFoldDB" id="A0AAE0TXT5"/>
<feature type="region of interest" description="Disordered" evidence="1">
    <location>
        <begin position="541"/>
        <end position="571"/>
    </location>
</feature>
<evidence type="ECO:0000313" key="2">
    <source>
        <dbReference type="EMBL" id="KAK3383558.1"/>
    </source>
</evidence>
<feature type="compositionally biased region" description="Basic residues" evidence="1">
    <location>
        <begin position="559"/>
        <end position="571"/>
    </location>
</feature>
<reference evidence="2" key="2">
    <citation type="submission" date="2023-06" db="EMBL/GenBank/DDBJ databases">
        <authorList>
            <consortium name="Lawrence Berkeley National Laboratory"/>
            <person name="Haridas S."/>
            <person name="Hensen N."/>
            <person name="Bonometti L."/>
            <person name="Westerberg I."/>
            <person name="Brannstrom I.O."/>
            <person name="Guillou S."/>
            <person name="Cros-Aarteil S."/>
            <person name="Calhoun S."/>
            <person name="Kuo A."/>
            <person name="Mondo S."/>
            <person name="Pangilinan J."/>
            <person name="Riley R."/>
            <person name="Labutti K."/>
            <person name="Andreopoulos B."/>
            <person name="Lipzen A."/>
            <person name="Chen C."/>
            <person name="Yanf M."/>
            <person name="Daum C."/>
            <person name="Ng V."/>
            <person name="Clum A."/>
            <person name="Steindorff A."/>
            <person name="Ohm R."/>
            <person name="Martin F."/>
            <person name="Silar P."/>
            <person name="Natvig D."/>
            <person name="Lalanne C."/>
            <person name="Gautier V."/>
            <person name="Ament-Velasquez S.L."/>
            <person name="Kruys A."/>
            <person name="Hutchinson M.I."/>
            <person name="Powell A.J."/>
            <person name="Barry K."/>
            <person name="Miller A.N."/>
            <person name="Grigoriev I.V."/>
            <person name="Debuchy R."/>
            <person name="Gladieux P."/>
            <person name="Thoren M.H."/>
            <person name="Johannesson H."/>
        </authorList>
    </citation>
    <scope>NUCLEOTIDE SEQUENCE</scope>
    <source>
        <strain evidence="2">CBS 958.72</strain>
    </source>
</reference>
<feature type="compositionally biased region" description="Polar residues" evidence="1">
    <location>
        <begin position="30"/>
        <end position="44"/>
    </location>
</feature>
<sequence length="571" mass="62330">MLRNCYSGFPDSQSMEDDLQEPASLRYLNPSESTRQPTYTTVGSIYNPHATTPLQPPTRRPRSRRYPGAIQSPSGEPVFGFPNSLLSALPVADRAPSSPPAPANQLPQYSPLQQNYDRAVSPVTEQEIAVLAGRGMSVPSIRSGNLPPPPSYGLGISLVEKQESTIVSDGDSAHTEDSFPPMRITVKGLNSLASYPNPAQKAAQQALAKATRTGNSGINRSEANSSISYLASEFGGRGRVAGTFGSTISSAGIPQPLTAGPPGQRQFRPSALEGSAKALYFDQDTPSDFFTSFDPGYKQNSASNAVFSNTFNHLSTGGHGGLVRGTDQLAVMVHQAGFHSSHVAHPTVNTKPLSTSTIHPDAMDPKNTRDTLPFEKAQDYYPQVFPLDYTGHHTPVDECWHENPPAQVTKICQRSTESTSERKDRIKRNFYAGTEGLVKDMEGVMHDHDRRFLDNKVGVIGQGRERFRTLSVDRMGSNGKVQPPFLTVAESNSIEDRDHAEPLVNLAFATLLTYKEKESDAHRKRGWRSGFVAANPAWIDNSEEGNKSFFDAPKSEAPKKKKVVKKSRRGY</sequence>
<accession>A0AAE0TXT5</accession>
<proteinExistence type="predicted"/>
<reference evidence="2" key="1">
    <citation type="journal article" date="2023" name="Mol. Phylogenet. Evol.">
        <title>Genome-scale phylogeny and comparative genomics of the fungal order Sordariales.</title>
        <authorList>
            <person name="Hensen N."/>
            <person name="Bonometti L."/>
            <person name="Westerberg I."/>
            <person name="Brannstrom I.O."/>
            <person name="Guillou S."/>
            <person name="Cros-Aarteil S."/>
            <person name="Calhoun S."/>
            <person name="Haridas S."/>
            <person name="Kuo A."/>
            <person name="Mondo S."/>
            <person name="Pangilinan J."/>
            <person name="Riley R."/>
            <person name="LaButti K."/>
            <person name="Andreopoulos B."/>
            <person name="Lipzen A."/>
            <person name="Chen C."/>
            <person name="Yan M."/>
            <person name="Daum C."/>
            <person name="Ng V."/>
            <person name="Clum A."/>
            <person name="Steindorff A."/>
            <person name="Ohm R.A."/>
            <person name="Martin F."/>
            <person name="Silar P."/>
            <person name="Natvig D.O."/>
            <person name="Lalanne C."/>
            <person name="Gautier V."/>
            <person name="Ament-Velasquez S.L."/>
            <person name="Kruys A."/>
            <person name="Hutchinson M.I."/>
            <person name="Powell A.J."/>
            <person name="Barry K."/>
            <person name="Miller A.N."/>
            <person name="Grigoriev I.V."/>
            <person name="Debuchy R."/>
            <person name="Gladieux P."/>
            <person name="Hiltunen Thoren M."/>
            <person name="Johannesson H."/>
        </authorList>
    </citation>
    <scope>NUCLEOTIDE SEQUENCE</scope>
    <source>
        <strain evidence="2">CBS 958.72</strain>
    </source>
</reference>
<evidence type="ECO:0000256" key="1">
    <source>
        <dbReference type="SAM" id="MobiDB-lite"/>
    </source>
</evidence>
<organism evidence="2 3">
    <name type="scientific">Lasiosphaeria ovina</name>
    <dbReference type="NCBI Taxonomy" id="92902"/>
    <lineage>
        <taxon>Eukaryota</taxon>
        <taxon>Fungi</taxon>
        <taxon>Dikarya</taxon>
        <taxon>Ascomycota</taxon>
        <taxon>Pezizomycotina</taxon>
        <taxon>Sordariomycetes</taxon>
        <taxon>Sordariomycetidae</taxon>
        <taxon>Sordariales</taxon>
        <taxon>Lasiosphaeriaceae</taxon>
        <taxon>Lasiosphaeria</taxon>
    </lineage>
</organism>
<protein>
    <submittedName>
        <fullName evidence="2">Uncharacterized protein</fullName>
    </submittedName>
</protein>